<evidence type="ECO:0000256" key="5">
    <source>
        <dbReference type="ARBA" id="ARBA00022989"/>
    </source>
</evidence>
<gene>
    <name evidence="8" type="ORF">GCM10007874_55290</name>
</gene>
<evidence type="ECO:0000313" key="9">
    <source>
        <dbReference type="Proteomes" id="UP001156882"/>
    </source>
</evidence>
<sequence length="470" mass="49075">MDHPQADDAALPSEGVVQPAVVPPPPKFVTGSIMRHVIVMTSTGSIGLTAVFAVDLINLWYISHLGDTVATAAVGYGSTILFVTTSICIGIMISAGALCSRALGARDRPLARRYGASILMWMLLVTGAVAVLTFPLIGWMLRLLGAHGRTLDLSTLYLEITMPTVVPLGVGIGLSGVLRAVGDAKRAMYVTLSGAAVAAILDPIFILWLGLGVEGAAIVIVFSRMALALLGWYGAVRVHDLVGRLSLKRALEDAGPIAAIAGPAVLANLATPVANGYMTAILAPFGDGAVAGNAVMGRLIAFCFGGIFSLSGVVGPIFGQNYGAGRLDRVHRTLSDAFLFTTIYAVVVWAALALCHHLVIRAFNITDPQAAQLIEFFCLFVAGSWAFHGLLFVANASFNNLGFPLASTVFNWGKATLGTIPFAMLGAKLWGAEGALTGQGLGAVLFGVIGVWWAYRSIGQLKLPGTSRAS</sequence>
<feature type="transmembrane region" description="Helical" evidence="7">
    <location>
        <begin position="74"/>
        <end position="98"/>
    </location>
</feature>
<evidence type="ECO:0000256" key="7">
    <source>
        <dbReference type="SAM" id="Phobius"/>
    </source>
</evidence>
<feature type="transmembrane region" description="Helical" evidence="7">
    <location>
        <begin position="372"/>
        <end position="394"/>
    </location>
</feature>
<dbReference type="PIRSF" id="PIRSF006603">
    <property type="entry name" value="DinF"/>
    <property type="match status" value="1"/>
</dbReference>
<evidence type="ECO:0000256" key="1">
    <source>
        <dbReference type="ARBA" id="ARBA00004429"/>
    </source>
</evidence>
<organism evidence="8 9">
    <name type="scientific">Labrys miyagiensis</name>
    <dbReference type="NCBI Taxonomy" id="346912"/>
    <lineage>
        <taxon>Bacteria</taxon>
        <taxon>Pseudomonadati</taxon>
        <taxon>Pseudomonadota</taxon>
        <taxon>Alphaproteobacteria</taxon>
        <taxon>Hyphomicrobiales</taxon>
        <taxon>Xanthobacteraceae</taxon>
        <taxon>Labrys</taxon>
    </lineage>
</organism>
<dbReference type="PANTHER" id="PTHR43823:SF3">
    <property type="entry name" value="MULTIDRUG EXPORT PROTEIN MEPA"/>
    <property type="match status" value="1"/>
</dbReference>
<keyword evidence="9" id="KW-1185">Reference proteome</keyword>
<dbReference type="PANTHER" id="PTHR43823">
    <property type="entry name" value="SPORULATION PROTEIN YKVU"/>
    <property type="match status" value="1"/>
</dbReference>
<name>A0ABQ6CQ78_9HYPH</name>
<dbReference type="InterPro" id="IPR051327">
    <property type="entry name" value="MATE_MepA_subfamily"/>
</dbReference>
<keyword evidence="4 7" id="KW-0812">Transmembrane</keyword>
<dbReference type="Pfam" id="PF01554">
    <property type="entry name" value="MatE"/>
    <property type="match status" value="2"/>
</dbReference>
<feature type="transmembrane region" description="Helical" evidence="7">
    <location>
        <begin position="434"/>
        <end position="455"/>
    </location>
</feature>
<accession>A0ABQ6CQ78</accession>
<evidence type="ECO:0000256" key="4">
    <source>
        <dbReference type="ARBA" id="ARBA00022692"/>
    </source>
</evidence>
<dbReference type="NCBIfam" id="TIGR00797">
    <property type="entry name" value="matE"/>
    <property type="match status" value="1"/>
</dbReference>
<protein>
    <submittedName>
        <fullName evidence="8">MATE family efflux transporter</fullName>
    </submittedName>
</protein>
<comment type="subcellular location">
    <subcellularLocation>
        <location evidence="1">Cell inner membrane</location>
        <topology evidence="1">Multi-pass membrane protein</topology>
    </subcellularLocation>
</comment>
<reference evidence="9" key="1">
    <citation type="journal article" date="2019" name="Int. J. Syst. Evol. Microbiol.">
        <title>The Global Catalogue of Microorganisms (GCM) 10K type strain sequencing project: providing services to taxonomists for standard genome sequencing and annotation.</title>
        <authorList>
            <consortium name="The Broad Institute Genomics Platform"/>
            <consortium name="The Broad Institute Genome Sequencing Center for Infectious Disease"/>
            <person name="Wu L."/>
            <person name="Ma J."/>
        </authorList>
    </citation>
    <scope>NUCLEOTIDE SEQUENCE [LARGE SCALE GENOMIC DNA]</scope>
    <source>
        <strain evidence="9">NBRC 101365</strain>
    </source>
</reference>
<feature type="transmembrane region" description="Helical" evidence="7">
    <location>
        <begin position="299"/>
        <end position="318"/>
    </location>
</feature>
<evidence type="ECO:0000256" key="6">
    <source>
        <dbReference type="ARBA" id="ARBA00023136"/>
    </source>
</evidence>
<keyword evidence="2" id="KW-0813">Transport</keyword>
<feature type="transmembrane region" description="Helical" evidence="7">
    <location>
        <begin position="338"/>
        <end position="360"/>
    </location>
</feature>
<dbReference type="Proteomes" id="UP001156882">
    <property type="component" value="Unassembled WGS sequence"/>
</dbReference>
<dbReference type="EMBL" id="BSPC01000063">
    <property type="protein sequence ID" value="GLS22511.1"/>
    <property type="molecule type" value="Genomic_DNA"/>
</dbReference>
<feature type="transmembrane region" description="Helical" evidence="7">
    <location>
        <begin position="118"/>
        <end position="140"/>
    </location>
</feature>
<dbReference type="InterPro" id="IPR002528">
    <property type="entry name" value="MATE_fam"/>
</dbReference>
<dbReference type="RefSeq" id="WP_284315465.1">
    <property type="nucleotide sequence ID" value="NZ_BSPC01000063.1"/>
</dbReference>
<feature type="transmembrane region" description="Helical" evidence="7">
    <location>
        <begin position="188"/>
        <end position="209"/>
    </location>
</feature>
<feature type="transmembrane region" description="Helical" evidence="7">
    <location>
        <begin position="37"/>
        <end position="62"/>
    </location>
</feature>
<keyword evidence="6 7" id="KW-0472">Membrane</keyword>
<proteinExistence type="predicted"/>
<feature type="transmembrane region" description="Helical" evidence="7">
    <location>
        <begin position="215"/>
        <end position="236"/>
    </location>
</feature>
<evidence type="ECO:0000313" key="8">
    <source>
        <dbReference type="EMBL" id="GLS22511.1"/>
    </source>
</evidence>
<comment type="caution">
    <text evidence="8">The sequence shown here is derived from an EMBL/GenBank/DDBJ whole genome shotgun (WGS) entry which is preliminary data.</text>
</comment>
<feature type="transmembrane region" description="Helical" evidence="7">
    <location>
        <begin position="160"/>
        <end position="181"/>
    </location>
</feature>
<dbReference type="InterPro" id="IPR048279">
    <property type="entry name" value="MdtK-like"/>
</dbReference>
<keyword evidence="3" id="KW-1003">Cell membrane</keyword>
<keyword evidence="5 7" id="KW-1133">Transmembrane helix</keyword>
<evidence type="ECO:0000256" key="3">
    <source>
        <dbReference type="ARBA" id="ARBA00022475"/>
    </source>
</evidence>
<evidence type="ECO:0000256" key="2">
    <source>
        <dbReference type="ARBA" id="ARBA00022448"/>
    </source>
</evidence>